<dbReference type="PANTHER" id="PTHR34388">
    <property type="entry name" value="DNA POLYMERASE III SUBUNIT DELTA"/>
    <property type="match status" value="1"/>
</dbReference>
<dbReference type="GO" id="GO:0006261">
    <property type="term" value="P:DNA-templated DNA replication"/>
    <property type="evidence" value="ECO:0007669"/>
    <property type="project" value="TreeGrafter"/>
</dbReference>
<dbReference type="SUPFAM" id="SSF52540">
    <property type="entry name" value="P-loop containing nucleoside triphosphate hydrolases"/>
    <property type="match status" value="1"/>
</dbReference>
<dbReference type="InterPro" id="IPR010372">
    <property type="entry name" value="DNA_pol3_delta_N"/>
</dbReference>
<dbReference type="Gene3D" id="1.10.8.60">
    <property type="match status" value="1"/>
</dbReference>
<dbReference type="Pfam" id="PF06144">
    <property type="entry name" value="DNA_pol3_delta"/>
    <property type="match status" value="1"/>
</dbReference>
<dbReference type="InterPro" id="IPR027417">
    <property type="entry name" value="P-loop_NTPase"/>
</dbReference>
<accession>A0A383B0W4</accession>
<feature type="non-terminal residue" evidence="6">
    <location>
        <position position="165"/>
    </location>
</feature>
<protein>
    <recommendedName>
        <fullName evidence="5">DNA polymerase III delta N-terminal domain-containing protein</fullName>
    </recommendedName>
</protein>
<feature type="domain" description="DNA polymerase III delta N-terminal" evidence="5">
    <location>
        <begin position="7"/>
        <end position="84"/>
    </location>
</feature>
<dbReference type="AlphaFoldDB" id="A0A383B0W4"/>
<dbReference type="EMBL" id="UINC01196484">
    <property type="protein sequence ID" value="SVE13511.1"/>
    <property type="molecule type" value="Genomic_DNA"/>
</dbReference>
<evidence type="ECO:0000313" key="6">
    <source>
        <dbReference type="EMBL" id="SVE13511.1"/>
    </source>
</evidence>
<feature type="non-terminal residue" evidence="6">
    <location>
        <position position="1"/>
    </location>
</feature>
<organism evidence="6">
    <name type="scientific">marine metagenome</name>
    <dbReference type="NCBI Taxonomy" id="408172"/>
    <lineage>
        <taxon>unclassified sequences</taxon>
        <taxon>metagenomes</taxon>
        <taxon>ecological metagenomes</taxon>
    </lineage>
</organism>
<keyword evidence="1" id="KW-0808">Transferase</keyword>
<dbReference type="GO" id="GO:0003677">
    <property type="term" value="F:DNA binding"/>
    <property type="evidence" value="ECO:0007669"/>
    <property type="project" value="InterPro"/>
</dbReference>
<evidence type="ECO:0000256" key="3">
    <source>
        <dbReference type="ARBA" id="ARBA00022705"/>
    </source>
</evidence>
<evidence type="ECO:0000256" key="4">
    <source>
        <dbReference type="ARBA" id="ARBA00022932"/>
    </source>
</evidence>
<keyword evidence="2" id="KW-0548">Nucleotidyltransferase</keyword>
<name>A0A383B0W4_9ZZZZ</name>
<dbReference type="Gene3D" id="3.40.50.300">
    <property type="entry name" value="P-loop containing nucleotide triphosphate hydrolases"/>
    <property type="match status" value="1"/>
</dbReference>
<evidence type="ECO:0000256" key="1">
    <source>
        <dbReference type="ARBA" id="ARBA00022679"/>
    </source>
</evidence>
<dbReference type="PANTHER" id="PTHR34388:SF1">
    <property type="entry name" value="DNA POLYMERASE III SUBUNIT DELTA"/>
    <property type="match status" value="1"/>
</dbReference>
<gene>
    <name evidence="6" type="ORF">METZ01_LOCUS466365</name>
</gene>
<sequence length="165" mass="18325">VKVISQTIGALQTLPFFGGKKVVWLKGATIFADSQTGKALSVLDAAESLTDVLGDGLPDGITFILSAPSIDKRRSFYKKISKLGTIEIFDRPDMSRDGWQDQVKMHVRKLAKERGLSFEDEALELFVMLAGTDFAQIENELEKIDLFLSHEDRIITVEHVSNQVA</sequence>
<proteinExistence type="predicted"/>
<keyword evidence="3" id="KW-0235">DNA replication</keyword>
<evidence type="ECO:0000256" key="2">
    <source>
        <dbReference type="ARBA" id="ARBA00022695"/>
    </source>
</evidence>
<evidence type="ECO:0000259" key="5">
    <source>
        <dbReference type="Pfam" id="PF06144"/>
    </source>
</evidence>
<keyword evidence="4" id="KW-0239">DNA-directed DNA polymerase</keyword>
<dbReference type="GO" id="GO:0009360">
    <property type="term" value="C:DNA polymerase III complex"/>
    <property type="evidence" value="ECO:0007669"/>
    <property type="project" value="InterPro"/>
</dbReference>
<dbReference type="GO" id="GO:0003887">
    <property type="term" value="F:DNA-directed DNA polymerase activity"/>
    <property type="evidence" value="ECO:0007669"/>
    <property type="project" value="UniProtKB-KW"/>
</dbReference>
<reference evidence="6" key="1">
    <citation type="submission" date="2018-05" db="EMBL/GenBank/DDBJ databases">
        <authorList>
            <person name="Lanie J.A."/>
            <person name="Ng W.-L."/>
            <person name="Kazmierczak K.M."/>
            <person name="Andrzejewski T.M."/>
            <person name="Davidsen T.M."/>
            <person name="Wayne K.J."/>
            <person name="Tettelin H."/>
            <person name="Glass J.I."/>
            <person name="Rusch D."/>
            <person name="Podicherti R."/>
            <person name="Tsui H.-C.T."/>
            <person name="Winkler M.E."/>
        </authorList>
    </citation>
    <scope>NUCLEOTIDE SEQUENCE</scope>
</reference>
<dbReference type="InterPro" id="IPR005790">
    <property type="entry name" value="DNA_polIII_delta"/>
</dbReference>